<dbReference type="SUPFAM" id="SSF54495">
    <property type="entry name" value="UBC-like"/>
    <property type="match status" value="1"/>
</dbReference>
<dbReference type="InterPro" id="IPR000608">
    <property type="entry name" value="UBC"/>
</dbReference>
<keyword evidence="5" id="KW-0067">ATP-binding</keyword>
<dbReference type="InterPro" id="IPR016135">
    <property type="entry name" value="UBQ-conjugating_enzyme/RWD"/>
</dbReference>
<gene>
    <name evidence="8" type="ORF">MtrunA17_Chr2g0317631</name>
</gene>
<organism evidence="8">
    <name type="scientific">Medicago truncatula</name>
    <name type="common">Barrel medic</name>
    <name type="synonym">Medicago tribuloides</name>
    <dbReference type="NCBI Taxonomy" id="3880"/>
    <lineage>
        <taxon>Eukaryota</taxon>
        <taxon>Viridiplantae</taxon>
        <taxon>Streptophyta</taxon>
        <taxon>Embryophyta</taxon>
        <taxon>Tracheophyta</taxon>
        <taxon>Spermatophyta</taxon>
        <taxon>Magnoliopsida</taxon>
        <taxon>eudicotyledons</taxon>
        <taxon>Gunneridae</taxon>
        <taxon>Pentapetalae</taxon>
        <taxon>rosids</taxon>
        <taxon>fabids</taxon>
        <taxon>Fabales</taxon>
        <taxon>Fabaceae</taxon>
        <taxon>Papilionoideae</taxon>
        <taxon>50 kb inversion clade</taxon>
        <taxon>NPAAA clade</taxon>
        <taxon>Hologalegina</taxon>
        <taxon>IRL clade</taxon>
        <taxon>Trifolieae</taxon>
        <taxon>Medicago</taxon>
    </lineage>
</organism>
<keyword evidence="4" id="KW-0833">Ubl conjugation pathway</keyword>
<accession>A0A396JCT9</accession>
<dbReference type="GO" id="GO:0016874">
    <property type="term" value="F:ligase activity"/>
    <property type="evidence" value="ECO:0007669"/>
    <property type="project" value="UniProtKB-KW"/>
</dbReference>
<dbReference type="GO" id="GO:0061631">
    <property type="term" value="F:ubiquitin conjugating enzyme activity"/>
    <property type="evidence" value="ECO:0007669"/>
    <property type="project" value="UniProtKB-EC"/>
</dbReference>
<dbReference type="Pfam" id="PF00179">
    <property type="entry name" value="UQ_con"/>
    <property type="match status" value="1"/>
</dbReference>
<dbReference type="Gramene" id="rna11271">
    <property type="protein sequence ID" value="RHN75112.1"/>
    <property type="gene ID" value="gene11271"/>
</dbReference>
<evidence type="ECO:0000256" key="3">
    <source>
        <dbReference type="ARBA" id="ARBA00022741"/>
    </source>
</evidence>
<evidence type="ECO:0000256" key="4">
    <source>
        <dbReference type="ARBA" id="ARBA00022786"/>
    </source>
</evidence>
<evidence type="ECO:0000313" key="8">
    <source>
        <dbReference type="EMBL" id="RHN75112.1"/>
    </source>
</evidence>
<dbReference type="Gene3D" id="3.10.110.10">
    <property type="entry name" value="Ubiquitin Conjugating Enzyme"/>
    <property type="match status" value="1"/>
</dbReference>
<dbReference type="EC" id="2.3.2.23" evidence="1"/>
<keyword evidence="3" id="KW-0547">Nucleotide-binding</keyword>
<dbReference type="GO" id="GO:0005524">
    <property type="term" value="F:ATP binding"/>
    <property type="evidence" value="ECO:0007669"/>
    <property type="project" value="UniProtKB-KW"/>
</dbReference>
<evidence type="ECO:0000256" key="6">
    <source>
        <dbReference type="SAM" id="MobiDB-lite"/>
    </source>
</evidence>
<feature type="region of interest" description="Disordered" evidence="6">
    <location>
        <begin position="1"/>
        <end position="25"/>
    </location>
</feature>
<reference evidence="8" key="1">
    <citation type="journal article" date="2018" name="Nat. Plants">
        <title>Whole-genome landscape of Medicago truncatula symbiotic genes.</title>
        <authorList>
            <person name="Pecrix Y."/>
            <person name="Gamas P."/>
            <person name="Carrere S."/>
        </authorList>
    </citation>
    <scope>NUCLEOTIDE SEQUENCE</scope>
    <source>
        <tissue evidence="8">Leaves</tissue>
    </source>
</reference>
<protein>
    <recommendedName>
        <fullName evidence="1">E2 ubiquitin-conjugating enzyme</fullName>
        <ecNumber evidence="1">2.3.2.23</ecNumber>
    </recommendedName>
</protein>
<dbReference type="FunFam" id="3.10.110.10:FF:000028">
    <property type="entry name" value="Probable ubiquitin-conjugating enzyme E2 23"/>
    <property type="match status" value="1"/>
</dbReference>
<keyword evidence="8" id="KW-0012">Acyltransferase</keyword>
<feature type="domain" description="UBC core" evidence="7">
    <location>
        <begin position="304"/>
        <end position="464"/>
    </location>
</feature>
<keyword evidence="2 8" id="KW-0808">Transferase</keyword>
<dbReference type="PANTHER" id="PTHR46116:SF43">
    <property type="entry name" value="UBIQUITIN-CONJUGATING ENZYME"/>
    <property type="match status" value="1"/>
</dbReference>
<dbReference type="PANTHER" id="PTHR46116">
    <property type="entry name" value="(E3-INDEPENDENT) E2 UBIQUITIN-CONJUGATING ENZYME"/>
    <property type="match status" value="1"/>
</dbReference>
<sequence length="645" mass="71875">MDPDVVEIPPPIHQDTPPFKRKKKRPIVHDVIDIDDDDNDDDDLMIIGEINRKRHKGKALETIHEGYGDQQVVPGMEKVGTVSGIQSFNSQPAVSHNSINVEGQGSGPSLANNDYLDMFTDNYMDVDEYALLQAQFDNVDLPTGIEAPFTLLPKPFHGKAKSSFFGSKKQDFADNPDAMKLPYFGQFESAKKGAGSSSSFHSNFNGHNGSSYLLGMESGNPWFKSSHNINATPEHLFGESSVLKSARAGCDGAAVVPSGFTVTHEPENETLRKLRSFKQFDTVTDTSDHYFIKNNCSVKQNPKSWAKKIQEEWRILEEHLPDTIFVRIFESRMDLMRAVIIGAEGTPYHDGLFFFDVYFPPEYPNVPPKVHYHSVGHRLNPNLYDCGKVCLSLLNTWSGDKNQMWTPGVSTMLQVLVSIQGLILNAKPYFNEPGYASLSGSSRGEVMSLQYNENTFILSVRTMTSVIRNPPKNFEDLVVGHFYSRAHDILRSCKAYMEGVQVGCLVKRGDNIVDESKGKCSDGFKSGLVGYVNYLVTEFVRIGVKDCEKFVLPPSSTAYHPHNCISGQGTFFSKPNFQTPVLHPSNLQIQTSLLHPSNLQIQTPLLQPSSAMYNLPLSGSVYNLPPSSTVYNSHNYMSGQGTYFF</sequence>
<evidence type="ECO:0000256" key="5">
    <source>
        <dbReference type="ARBA" id="ARBA00022840"/>
    </source>
</evidence>
<evidence type="ECO:0000259" key="7">
    <source>
        <dbReference type="PROSITE" id="PS50127"/>
    </source>
</evidence>
<keyword evidence="8" id="KW-0436">Ligase</keyword>
<evidence type="ECO:0000256" key="1">
    <source>
        <dbReference type="ARBA" id="ARBA00012486"/>
    </source>
</evidence>
<dbReference type="Proteomes" id="UP000265566">
    <property type="component" value="Chromosome 2"/>
</dbReference>
<dbReference type="EMBL" id="PSQE01000002">
    <property type="protein sequence ID" value="RHN75112.1"/>
    <property type="molecule type" value="Genomic_DNA"/>
</dbReference>
<comment type="caution">
    <text evidence="8">The sequence shown here is derived from an EMBL/GenBank/DDBJ whole genome shotgun (WGS) entry which is preliminary data.</text>
</comment>
<dbReference type="PROSITE" id="PS50127">
    <property type="entry name" value="UBC_2"/>
    <property type="match status" value="1"/>
</dbReference>
<proteinExistence type="predicted"/>
<dbReference type="OrthoDB" id="47801at2759"/>
<evidence type="ECO:0000256" key="2">
    <source>
        <dbReference type="ARBA" id="ARBA00022679"/>
    </source>
</evidence>
<dbReference type="CDD" id="cd23837">
    <property type="entry name" value="UBCc_UBE2O"/>
    <property type="match status" value="1"/>
</dbReference>
<dbReference type="AlphaFoldDB" id="A0A396JCT9"/>
<dbReference type="SMART" id="SM00212">
    <property type="entry name" value="UBCc"/>
    <property type="match status" value="1"/>
</dbReference>
<name>A0A396JCT9_MEDTR</name>